<dbReference type="InterPro" id="IPR036907">
    <property type="entry name" value="5'-Nucleotdase_C_sf"/>
</dbReference>
<dbReference type="GO" id="GO:0000166">
    <property type="term" value="F:nucleotide binding"/>
    <property type="evidence" value="ECO:0007669"/>
    <property type="project" value="UniProtKB-KW"/>
</dbReference>
<evidence type="ECO:0000313" key="3">
    <source>
        <dbReference type="EMBL" id="RPJ68699.1"/>
    </source>
</evidence>
<feature type="signal peptide" evidence="1">
    <location>
        <begin position="1"/>
        <end position="26"/>
    </location>
</feature>
<proteinExistence type="inferred from homology"/>
<keyword evidence="1" id="KW-0547">Nucleotide-binding</keyword>
<gene>
    <name evidence="3" type="ORF">DRW07_04705</name>
</gene>
<dbReference type="EMBL" id="RPOK01000001">
    <property type="protein sequence ID" value="RPJ68699.1"/>
    <property type="molecule type" value="Genomic_DNA"/>
</dbReference>
<reference evidence="3 4" key="1">
    <citation type="submission" date="2018-11" db="EMBL/GenBank/DDBJ databases">
        <authorList>
            <person name="Ye M.-Q."/>
            <person name="Du Z.-J."/>
        </authorList>
    </citation>
    <scope>NUCLEOTIDE SEQUENCE [LARGE SCALE GENOMIC DNA]</scope>
    <source>
        <strain evidence="3 4">U0105</strain>
    </source>
</reference>
<accession>A0A3N5YAQ9</accession>
<dbReference type="InterPro" id="IPR008334">
    <property type="entry name" value="5'-Nucleotdase_C"/>
</dbReference>
<dbReference type="SUPFAM" id="SSF55816">
    <property type="entry name" value="5'-nucleotidase (syn. UDP-sugar hydrolase), C-terminal domain"/>
    <property type="match status" value="1"/>
</dbReference>
<dbReference type="Gene3D" id="3.90.780.10">
    <property type="entry name" value="5'-Nucleotidase, C-terminal domain"/>
    <property type="match status" value="1"/>
</dbReference>
<dbReference type="InterPro" id="IPR029052">
    <property type="entry name" value="Metallo-depent_PP-like"/>
</dbReference>
<sequence length="499" mass="55141">MTKLLLKARFTLPIFLSLLFSFAVQASDFKLILAADMPDISDPASGRYAELKTLINQHKEQNDTVFFVFGGGSFGPSAMSVFDRGAHIIDILNSLEPDVMTVTKREFSYFEDELSLRAYEAAFPIVTTNVIDKRFGIPPDGLVKSALIEKGKVKLGIISILNQRIIDEYLLPKITVLDPQVMTMEHTNKLRQQGADVILIHYSYPFSFIVDLLEQGIVDVAFMSDTRLLEKNQNIAKHPNNLLLERPGSAIVADMKLATDDIALLNKAQVDLMSFAANTSIQLQVDSYQLRLNRLLDERIGFWGNDTSTLRPDVRGKENRFANFIVDTMKAYAQSDIALINGGSIRGDTFYKAGTPVTRRDIATELPFRSTLTRIKVTGEQIKDALETGLSQVEYLKGSFPHVAGMTYSFDSTKQAGQRVTAVTLGKAPLEPEKTYTLATTDYLANGGDGYTSLAEGINDDPEKTLSILVSDLVIQGIRINGSVDTDMGSRIQDKAGMP</sequence>
<dbReference type="InterPro" id="IPR006179">
    <property type="entry name" value="5_nucleotidase/apyrase"/>
</dbReference>
<evidence type="ECO:0000256" key="1">
    <source>
        <dbReference type="RuleBase" id="RU362119"/>
    </source>
</evidence>
<name>A0A3N5YAQ9_9ALTE</name>
<evidence type="ECO:0000259" key="2">
    <source>
        <dbReference type="Pfam" id="PF02872"/>
    </source>
</evidence>
<dbReference type="SUPFAM" id="SSF56300">
    <property type="entry name" value="Metallo-dependent phosphatases"/>
    <property type="match status" value="1"/>
</dbReference>
<dbReference type="PRINTS" id="PR01607">
    <property type="entry name" value="APYRASEFAMLY"/>
</dbReference>
<dbReference type="Proteomes" id="UP000275281">
    <property type="component" value="Unassembled WGS sequence"/>
</dbReference>
<comment type="caution">
    <text evidence="3">The sequence shown here is derived from an EMBL/GenBank/DDBJ whole genome shotgun (WGS) entry which is preliminary data.</text>
</comment>
<keyword evidence="1" id="KW-0732">Signal</keyword>
<dbReference type="AlphaFoldDB" id="A0A3N5YAQ9"/>
<comment type="similarity">
    <text evidence="1">Belongs to the 5'-nucleotidase family.</text>
</comment>
<evidence type="ECO:0000313" key="4">
    <source>
        <dbReference type="Proteomes" id="UP000275281"/>
    </source>
</evidence>
<keyword evidence="1" id="KW-0378">Hydrolase</keyword>
<dbReference type="PANTHER" id="PTHR11575:SF24">
    <property type="entry name" value="5'-NUCLEOTIDASE"/>
    <property type="match status" value="1"/>
</dbReference>
<dbReference type="OrthoDB" id="9803927at2"/>
<feature type="domain" description="5'-Nucleotidase C-terminal" evidence="2">
    <location>
        <begin position="312"/>
        <end position="455"/>
    </location>
</feature>
<feature type="chain" id="PRO_5017847123" evidence="1">
    <location>
        <begin position="27"/>
        <end position="499"/>
    </location>
</feature>
<protein>
    <submittedName>
        <fullName evidence="3">Bifunctional metallophosphatase/5'-nucleotidase</fullName>
    </submittedName>
</protein>
<dbReference type="PANTHER" id="PTHR11575">
    <property type="entry name" value="5'-NUCLEOTIDASE-RELATED"/>
    <property type="match status" value="1"/>
</dbReference>
<dbReference type="GO" id="GO:0009166">
    <property type="term" value="P:nucleotide catabolic process"/>
    <property type="evidence" value="ECO:0007669"/>
    <property type="project" value="InterPro"/>
</dbReference>
<dbReference type="RefSeq" id="WP_124026700.1">
    <property type="nucleotide sequence ID" value="NZ_JBHRSN010000005.1"/>
</dbReference>
<organism evidence="3 4">
    <name type="scientific">Alteromonas sediminis</name>
    <dbReference type="NCBI Taxonomy" id="2259342"/>
    <lineage>
        <taxon>Bacteria</taxon>
        <taxon>Pseudomonadati</taxon>
        <taxon>Pseudomonadota</taxon>
        <taxon>Gammaproteobacteria</taxon>
        <taxon>Alteromonadales</taxon>
        <taxon>Alteromonadaceae</taxon>
        <taxon>Alteromonas/Salinimonas group</taxon>
        <taxon>Alteromonas</taxon>
    </lineage>
</organism>
<keyword evidence="4" id="KW-1185">Reference proteome</keyword>
<dbReference type="Pfam" id="PF02872">
    <property type="entry name" value="5_nucleotid_C"/>
    <property type="match status" value="1"/>
</dbReference>
<dbReference type="Gene3D" id="3.60.21.10">
    <property type="match status" value="1"/>
</dbReference>
<dbReference type="GO" id="GO:0016787">
    <property type="term" value="F:hydrolase activity"/>
    <property type="evidence" value="ECO:0007669"/>
    <property type="project" value="UniProtKB-KW"/>
</dbReference>